<organism evidence="2 3">
    <name type="scientific">Chryseobacterium nematophagum</name>
    <dbReference type="NCBI Taxonomy" id="2305228"/>
    <lineage>
        <taxon>Bacteria</taxon>
        <taxon>Pseudomonadati</taxon>
        <taxon>Bacteroidota</taxon>
        <taxon>Flavobacteriia</taxon>
        <taxon>Flavobacteriales</taxon>
        <taxon>Weeksellaceae</taxon>
        <taxon>Chryseobacterium group</taxon>
        <taxon>Chryseobacterium</taxon>
    </lineage>
</organism>
<dbReference type="Proteomes" id="UP000278775">
    <property type="component" value="Unassembled WGS sequence"/>
</dbReference>
<sequence length="278" mass="29463">MITNLRDKIRFTFLFYRYFLILTSFVVKKIITIIILGIYSFIFSQVGINTVNPQGILHVDASKDNPIIGIPNAIQQNNDVIVTSTGQVGVGTIAPSSKLELNSGVNNSSGMKFTNLTSSTPVSAGATLGVDASGNVITVQGSSFSPFFGRSVLGSTVNIPANTTNYNLLNFTLPTAGTYLITYSIRGEIQVTGGYGYLVTFLSTLPSVGNMIPDTEVLIVTSNDSNRSVIGGTGTGSLIRTVNGPTTFYVGLRSTNLSGIVFNNGDGRTSVSYVKVTP</sequence>
<proteinExistence type="predicted"/>
<name>A0A3M7TEZ7_9FLAO</name>
<gene>
    <name evidence="2" type="ORF">D1631_06240</name>
</gene>
<protein>
    <submittedName>
        <fullName evidence="2">Uncharacterized protein</fullName>
    </submittedName>
</protein>
<keyword evidence="1" id="KW-0472">Membrane</keyword>
<keyword evidence="1" id="KW-0812">Transmembrane</keyword>
<keyword evidence="1" id="KW-1133">Transmembrane helix</keyword>
<feature type="transmembrane region" description="Helical" evidence="1">
    <location>
        <begin position="20"/>
        <end position="42"/>
    </location>
</feature>
<evidence type="ECO:0000256" key="1">
    <source>
        <dbReference type="SAM" id="Phobius"/>
    </source>
</evidence>
<dbReference type="AlphaFoldDB" id="A0A3M7TEZ7"/>
<accession>A0A3M7TEZ7</accession>
<evidence type="ECO:0000313" key="2">
    <source>
        <dbReference type="EMBL" id="RNA61556.1"/>
    </source>
</evidence>
<reference evidence="2 3" key="1">
    <citation type="submission" date="2018-08" db="EMBL/GenBank/DDBJ databases">
        <title>Chryseobacterium nematophagum: a novel matrix digesting pathogen of nematodes.</title>
        <authorList>
            <person name="Page A."/>
            <person name="Roberts M."/>
            <person name="Felix M.-A."/>
            <person name="Weir W."/>
        </authorList>
    </citation>
    <scope>NUCLEOTIDE SEQUENCE [LARGE SCALE GENOMIC DNA]</scope>
    <source>
        <strain evidence="2 3">JUb129</strain>
    </source>
</reference>
<dbReference type="RefSeq" id="WP_122635696.1">
    <property type="nucleotide sequence ID" value="NZ_QWIU01000002.1"/>
</dbReference>
<dbReference type="OrthoDB" id="1241133at2"/>
<comment type="caution">
    <text evidence="2">The sequence shown here is derived from an EMBL/GenBank/DDBJ whole genome shotgun (WGS) entry which is preliminary data.</text>
</comment>
<dbReference type="EMBL" id="QWIU01000002">
    <property type="protein sequence ID" value="RNA61556.1"/>
    <property type="molecule type" value="Genomic_DNA"/>
</dbReference>
<evidence type="ECO:0000313" key="3">
    <source>
        <dbReference type="Proteomes" id="UP000278775"/>
    </source>
</evidence>